<sequence>MANSNKYREYFDIDEEYFPQVNDSAIAAASPDFWTRTYPHDTFIEMLNSMERVLARQEKRSLWIEGAYGTGKSQCAYTLKKILEVPEDELRAYWDRYEPLKKKSDLLEKFIGHKQKGIVTAYRYASGMIDSPRDLFLAVQETLKASLVSANLYAGENTLKESVIAWIEEPSHKLFFDALLKKPEWAALFSQSSTDEVLDALRKGGEVKTLMDNIFRLADKEGITALTIDSDRLIAWLIDIIDRNNVKIIFIWDEFSDYFRNNRESLSEFQKLAELVNLKPFYFIVVTHESGHLFTTADTTWAKIRDRFITVDIKLPDNIAFELIGHAFNVKPVAKTDWDTLVDGDLGSRTNISRSKVMAVANIDNPQVMKDIMPLHPMAALLLKNIASAFKSNQRSMFDFIKSSNTDDVKAFQWFIENTGPFDDHPLLTVDLLWNFFYEKGRDNLTSDIRLILDTFPQQQNLREDEKAVLKAILIMQAIDQRLRGEIDLFKATDQNLSYAFEGIPDLEGTKSANLAKGLREKGILVSNPIGGGRYVYAAAVLAGDQAKIDEHKKNVRQNSTTSKLVTEGGLSTVLSLSPALRLRFESEPGTGKITPVTAADFTRNINILRDKTTGWNFHAVIAFAKDEAEAATFRKTLRAAVADKQYEKIVFIDALSTPLGSEAFEQYVDFTAMAMYYQGSLNTPSRDNSDKAKRVLDPDWRNRIYNGQFIVYTHANQEGEKLGNGPGVASVLQTIVTTKFPYAFDFARGLTESQLKITPAMKQSTKAGITQVASGVVGGVEKHVLPTVWKIDNYWESPTTSSLPISKIKVEVDKHIKSAFDRDGQISIGEIYDFLEDTYGFAPCNLSAFIAGFLLKEYGSEPYRYSDSSGGHEQMTQDKLAEMLGNYIGKSPKPTYIVKMTADEMAFYELTEKAWGVQPNSCSSAGQAAIAVTAKMRGLNLPVWCLEEVDTVGIFDVVQKYSELVQKEGNEAHKKAVEIGKIASAKPSLADNLFALLTGENCQEGMRKYLRSFEGGKVLELATAIGAEDNILTDISRLFGVKHSCLWDKQTGEDEIRKLLTEYSVVKESNAILNVSAHSLTEAFKEWRERLKFIGISCDALRAKYPALAKSLDTLLKICKQEDILPEQLKAFHSELVAHGAEIRELLSNDRRVFAEVYEPYLEDLSDDDIADIKCKLQTGLFELPKTDCNVKVKEAAEEFRKNQLKSQLFRLWKDKTGTKNPLEWSSRYRTPILCCVSEAEYEKAKKAFETLNRNGGTDAEIKASLAFLESTTLFDVLSDDDKRNTAFNRDIVGEYSALLPDLDKVRDTLDHLSVDTYDWRDNPSVKSKVKRLAEAEYNAGGSDRVLLKIDEMDDAQLKQYLKRLVKDSITVGIEILANESRK</sequence>
<name>A0A7K4HNV1_9EURY</name>
<reference evidence="1 2" key="1">
    <citation type="submission" date="2020-06" db="EMBL/GenBank/DDBJ databases">
        <title>Methanofollis fontis sp. nov., a methanogen isolated from marine sediments near a cold seep at Four-Way Closure Ridge offshore southwestern Taiwan.</title>
        <authorList>
            <person name="Chen S.-C."/>
            <person name="Teng N.-H."/>
            <person name="Lin Y.-S."/>
            <person name="Lai M.-C."/>
            <person name="Chen H.-H."/>
            <person name="Wang C.-C."/>
        </authorList>
    </citation>
    <scope>NUCLEOTIDE SEQUENCE [LARGE SCALE GENOMIC DNA]</scope>
    <source>
        <strain evidence="1 2">DSM 2702</strain>
    </source>
</reference>
<gene>
    <name evidence="1" type="ORF">HWN36_06330</name>
</gene>
<dbReference type="SUPFAM" id="SSF52540">
    <property type="entry name" value="P-loop containing nucleoside triphosphate hydrolases"/>
    <property type="match status" value="1"/>
</dbReference>
<protein>
    <submittedName>
        <fullName evidence="1">Uncharacterized protein</fullName>
    </submittedName>
</protein>
<evidence type="ECO:0000313" key="2">
    <source>
        <dbReference type="Proteomes" id="UP000570823"/>
    </source>
</evidence>
<dbReference type="RefSeq" id="WP_176788577.1">
    <property type="nucleotide sequence ID" value="NZ_JABXWR010000001.1"/>
</dbReference>
<dbReference type="Gene3D" id="3.40.50.300">
    <property type="entry name" value="P-loop containing nucleotide triphosphate hydrolases"/>
    <property type="match status" value="1"/>
</dbReference>
<comment type="caution">
    <text evidence="1">The sequence shown here is derived from an EMBL/GenBank/DDBJ whole genome shotgun (WGS) entry which is preliminary data.</text>
</comment>
<evidence type="ECO:0000313" key="1">
    <source>
        <dbReference type="EMBL" id="NVO66931.1"/>
    </source>
</evidence>
<dbReference type="EMBL" id="JABXWR010000001">
    <property type="protein sequence ID" value="NVO66931.1"/>
    <property type="molecule type" value="Genomic_DNA"/>
</dbReference>
<dbReference type="Proteomes" id="UP000570823">
    <property type="component" value="Unassembled WGS sequence"/>
</dbReference>
<proteinExistence type="predicted"/>
<accession>A0A7K4HNV1</accession>
<organism evidence="1 2">
    <name type="scientific">Methanofollis tationis</name>
    <dbReference type="NCBI Taxonomy" id="81417"/>
    <lineage>
        <taxon>Archaea</taxon>
        <taxon>Methanobacteriati</taxon>
        <taxon>Methanobacteriota</taxon>
        <taxon>Stenosarchaea group</taxon>
        <taxon>Methanomicrobia</taxon>
        <taxon>Methanomicrobiales</taxon>
        <taxon>Methanomicrobiaceae</taxon>
        <taxon>Methanofollis</taxon>
    </lineage>
</organism>
<dbReference type="OrthoDB" id="359374at2157"/>
<dbReference type="InterPro" id="IPR027417">
    <property type="entry name" value="P-loop_NTPase"/>
</dbReference>
<keyword evidence="2" id="KW-1185">Reference proteome</keyword>